<comment type="similarity">
    <text evidence="6">Belongs to the UPF0313 family.</text>
</comment>
<organism evidence="9 10">
    <name type="scientific">Gordonibacter massiliensis</name>
    <name type="common">ex Traore et al. 2017</name>
    <dbReference type="NCBI Taxonomy" id="1841863"/>
    <lineage>
        <taxon>Bacteria</taxon>
        <taxon>Bacillati</taxon>
        <taxon>Actinomycetota</taxon>
        <taxon>Coriobacteriia</taxon>
        <taxon>Eggerthellales</taxon>
        <taxon>Eggerthellaceae</taxon>
        <taxon>Gordonibacter</taxon>
    </lineage>
</organism>
<dbReference type="SFLD" id="SFLDS00029">
    <property type="entry name" value="Radical_SAM"/>
    <property type="match status" value="1"/>
</dbReference>
<evidence type="ECO:0000256" key="3">
    <source>
        <dbReference type="ARBA" id="ARBA00022723"/>
    </source>
</evidence>
<dbReference type="NCBIfam" id="TIGR03904">
    <property type="entry name" value="SAM_YgiQ"/>
    <property type="match status" value="1"/>
</dbReference>
<dbReference type="GO" id="GO:0005506">
    <property type="term" value="F:iron ion binding"/>
    <property type="evidence" value="ECO:0007669"/>
    <property type="project" value="UniProtKB-UniRule"/>
</dbReference>
<feature type="domain" description="Radical SAM core" evidence="8">
    <location>
        <begin position="294"/>
        <end position="568"/>
    </location>
</feature>
<gene>
    <name evidence="9" type="ORF">H7313_08795</name>
</gene>
<keyword evidence="3 6" id="KW-0479">Metal-binding</keyword>
<keyword evidence="4 6" id="KW-0408">Iron</keyword>
<sequence length="691" mass="75805">MSTQFLPVNRQDMAERGWEQVDFAFVSGDAYVDHPSFGMAIITRLLESHGYRVGVIAQPDWNDPASVAALGEPRLAFLVSAGNMDSMVNHYTVARKHRREDAYSPGGQANLRPNHAAVVYANLIRRTFKKTPIVLGGIEASLRRLSHYDYWSDKLKRSILLDSGADLVSYGMGEYSIVEIADALAAGLSVDDLTFIDGTVYRASSLEHVYDAETLPSYAEMQADKLAYARSFAVQYANSDPHTGKRLVEPYSDHEFVVQNPPAAPLTQAEMDAVYRLPFARTYHPMYEAAGGVPAIKEVKFSLTSNRGCFGECSFCALTFHQGRIVQTRSHDSLVAEAELIAADPDFKGYIHDVGGPTANFRAPACAKQLKAGACPHQRCLFPDPCKRLEADHADYLKLLRRLRKLPGVKKVFVRSGIRFDYVLADKKHGDEFVRELCEHHVSGQLKVAPEHVSDAVLAHMGKPRNLVYQRFAKRYEQMNEELGKKQYLVPYLMSSHPGSTLDEAIELAEYCRDLGYNPEQVQDFYPTPGSMSTAMYYTGVDPRTMQPVYVPKSPHEKALQRALIQYRDPKNRPLVLEALRKAGRMDLVGYGPKCLVRPEGASAGKGVRGKASSSSTLRKADGKTSRGASSSSVPKKGSGKAVAPKPAGKGGRKGADARTGAKGPKGGAGRSQAKGPAPRGQAGKPRKGQR</sequence>
<feature type="region of interest" description="Disordered" evidence="7">
    <location>
        <begin position="599"/>
        <end position="691"/>
    </location>
</feature>
<dbReference type="InterPro" id="IPR024560">
    <property type="entry name" value="UPF0313_C"/>
</dbReference>
<accession>A0A842JJR8</accession>
<dbReference type="GO" id="GO:0003824">
    <property type="term" value="F:catalytic activity"/>
    <property type="evidence" value="ECO:0007669"/>
    <property type="project" value="InterPro"/>
</dbReference>
<keyword evidence="2 6" id="KW-0949">S-adenosyl-L-methionine</keyword>
<dbReference type="EMBL" id="JACMSE010000005">
    <property type="protein sequence ID" value="MBC2889439.1"/>
    <property type="molecule type" value="Genomic_DNA"/>
</dbReference>
<dbReference type="InterPro" id="IPR058240">
    <property type="entry name" value="rSAM_sf"/>
</dbReference>
<evidence type="ECO:0000259" key="8">
    <source>
        <dbReference type="PROSITE" id="PS51918"/>
    </source>
</evidence>
<evidence type="ECO:0000313" key="10">
    <source>
        <dbReference type="Proteomes" id="UP000587396"/>
    </source>
</evidence>
<dbReference type="Pfam" id="PF11842">
    <property type="entry name" value="DUF3362"/>
    <property type="match status" value="1"/>
</dbReference>
<dbReference type="SFLD" id="SFLDG01082">
    <property type="entry name" value="B12-binding_domain_containing"/>
    <property type="match status" value="1"/>
</dbReference>
<evidence type="ECO:0000256" key="4">
    <source>
        <dbReference type="ARBA" id="ARBA00023004"/>
    </source>
</evidence>
<comment type="cofactor">
    <cofactor evidence="6">
        <name>[4Fe-4S] cluster</name>
        <dbReference type="ChEBI" id="CHEBI:49883"/>
    </cofactor>
    <text evidence="6">Binds 1 [4Fe-4S] cluster. The cluster is coordinated with 3 cysteines and an exchangeable S-adenosyl-L-methionine.</text>
</comment>
<dbReference type="Gene3D" id="3.80.30.20">
    <property type="entry name" value="tm_1862 like domain"/>
    <property type="match status" value="1"/>
</dbReference>
<dbReference type="InterPro" id="IPR022946">
    <property type="entry name" value="UPF0313"/>
</dbReference>
<dbReference type="SFLD" id="SFLDG01069">
    <property type="entry name" value="UPF0313"/>
    <property type="match status" value="1"/>
</dbReference>
<feature type="compositionally biased region" description="Low complexity" evidence="7">
    <location>
        <begin position="628"/>
        <end position="648"/>
    </location>
</feature>
<keyword evidence="1 6" id="KW-0004">4Fe-4S</keyword>
<feature type="binding site" evidence="6">
    <location>
        <position position="316"/>
    </location>
    <ligand>
        <name>[4Fe-4S] cluster</name>
        <dbReference type="ChEBI" id="CHEBI:49883"/>
        <note>4Fe-4S-S-AdoMet</note>
    </ligand>
</feature>
<evidence type="ECO:0000256" key="6">
    <source>
        <dbReference type="HAMAP-Rule" id="MF_01251"/>
    </source>
</evidence>
<evidence type="ECO:0000256" key="5">
    <source>
        <dbReference type="ARBA" id="ARBA00023014"/>
    </source>
</evidence>
<name>A0A842JJR8_9ACTN</name>
<keyword evidence="10" id="KW-1185">Reference proteome</keyword>
<comment type="caution">
    <text evidence="9">The sequence shown here is derived from an EMBL/GenBank/DDBJ whole genome shotgun (WGS) entry which is preliminary data.</text>
</comment>
<proteinExistence type="inferred from homology"/>
<dbReference type="Proteomes" id="UP000587396">
    <property type="component" value="Unassembled WGS sequence"/>
</dbReference>
<dbReference type="PROSITE" id="PS51918">
    <property type="entry name" value="RADICAL_SAM"/>
    <property type="match status" value="1"/>
</dbReference>
<dbReference type="AlphaFoldDB" id="A0A842JJR8"/>
<dbReference type="GO" id="GO:0051539">
    <property type="term" value="F:4 iron, 4 sulfur cluster binding"/>
    <property type="evidence" value="ECO:0007669"/>
    <property type="project" value="UniProtKB-KW"/>
</dbReference>
<dbReference type="HAMAP" id="MF_01251">
    <property type="entry name" value="UPF0313"/>
    <property type="match status" value="1"/>
</dbReference>
<dbReference type="InterPro" id="IPR006638">
    <property type="entry name" value="Elp3/MiaA/NifB-like_rSAM"/>
</dbReference>
<evidence type="ECO:0000256" key="7">
    <source>
        <dbReference type="SAM" id="MobiDB-lite"/>
    </source>
</evidence>
<dbReference type="Pfam" id="PF08497">
    <property type="entry name" value="Radical_SAM_N"/>
    <property type="match status" value="1"/>
</dbReference>
<reference evidence="9 10" key="1">
    <citation type="submission" date="2020-08" db="EMBL/GenBank/DDBJ databases">
        <authorList>
            <person name="Liu C."/>
            <person name="Sun Q."/>
        </authorList>
    </citation>
    <scope>NUCLEOTIDE SEQUENCE [LARGE SCALE GENOMIC DNA]</scope>
    <source>
        <strain evidence="9 10">N22</strain>
    </source>
</reference>
<evidence type="ECO:0000313" key="9">
    <source>
        <dbReference type="EMBL" id="MBC2889439.1"/>
    </source>
</evidence>
<dbReference type="InterPro" id="IPR023404">
    <property type="entry name" value="rSAM_horseshoe"/>
</dbReference>
<dbReference type="InterPro" id="IPR007197">
    <property type="entry name" value="rSAM"/>
</dbReference>
<dbReference type="PANTHER" id="PTHR32331">
    <property type="entry name" value="UPF0313 PROTEIN YGIQ"/>
    <property type="match status" value="1"/>
</dbReference>
<evidence type="ECO:0000256" key="2">
    <source>
        <dbReference type="ARBA" id="ARBA00022691"/>
    </source>
</evidence>
<evidence type="ECO:0000256" key="1">
    <source>
        <dbReference type="ARBA" id="ARBA00022485"/>
    </source>
</evidence>
<dbReference type="InterPro" id="IPR013704">
    <property type="entry name" value="UPF0313_N"/>
</dbReference>
<dbReference type="RefSeq" id="WP_185905257.1">
    <property type="nucleotide sequence ID" value="NZ_JACMSE010000005.1"/>
</dbReference>
<feature type="binding site" evidence="6">
    <location>
        <position position="313"/>
    </location>
    <ligand>
        <name>[4Fe-4S] cluster</name>
        <dbReference type="ChEBI" id="CHEBI:49883"/>
        <note>4Fe-4S-S-AdoMet</note>
    </ligand>
</feature>
<keyword evidence="5 6" id="KW-0411">Iron-sulfur</keyword>
<dbReference type="SMART" id="SM00729">
    <property type="entry name" value="Elp3"/>
    <property type="match status" value="1"/>
</dbReference>
<feature type="binding site" evidence="6">
    <location>
        <position position="309"/>
    </location>
    <ligand>
        <name>[4Fe-4S] cluster</name>
        <dbReference type="ChEBI" id="CHEBI:49883"/>
        <note>4Fe-4S-S-AdoMet</note>
    </ligand>
</feature>
<dbReference type="SUPFAM" id="SSF102114">
    <property type="entry name" value="Radical SAM enzymes"/>
    <property type="match status" value="1"/>
</dbReference>
<dbReference type="PANTHER" id="PTHR32331:SF0">
    <property type="entry name" value="UPF0313 PROTEIN YGIQ"/>
    <property type="match status" value="1"/>
</dbReference>
<protein>
    <submittedName>
        <fullName evidence="9">YgiQ family radical SAM protein</fullName>
    </submittedName>
</protein>